<comment type="caution">
    <text evidence="2">The sequence shown here is derived from an EMBL/GenBank/DDBJ whole genome shotgun (WGS) entry which is preliminary data.</text>
</comment>
<dbReference type="Proteomes" id="UP000321083">
    <property type="component" value="Unassembled WGS sequence"/>
</dbReference>
<feature type="chain" id="PRO_5023066970" evidence="1">
    <location>
        <begin position="21"/>
        <end position="71"/>
    </location>
</feature>
<feature type="signal peptide" evidence="1">
    <location>
        <begin position="1"/>
        <end position="20"/>
    </location>
</feature>
<evidence type="ECO:0000256" key="1">
    <source>
        <dbReference type="SAM" id="SignalP"/>
    </source>
</evidence>
<dbReference type="AlphaFoldDB" id="A0A5C6M4N3"/>
<sequence>MNQFVACLTWPLWLAGVSLAGPPQYAYGPYNEGRMDPQIEGWPLTVEERAYVVGQCAGPWQPELCVARGVW</sequence>
<keyword evidence="1" id="KW-0732">Signal</keyword>
<gene>
    <name evidence="2" type="ORF">E3A20_27160</name>
</gene>
<reference evidence="2 3" key="1">
    <citation type="submission" date="2019-08" db="EMBL/GenBank/DDBJ databases">
        <title>100 year-old enigma solved: identification of Planctomyces bekefii, the type genus and species of the phylum Planctomycetes.</title>
        <authorList>
            <person name="Svetlana D.N."/>
            <person name="Overmann J."/>
        </authorList>
    </citation>
    <scope>NUCLEOTIDE SEQUENCE [LARGE SCALE GENOMIC DNA]</scope>
    <source>
        <strain evidence="2">Phe10_nw2017</strain>
    </source>
</reference>
<evidence type="ECO:0000313" key="3">
    <source>
        <dbReference type="Proteomes" id="UP000321083"/>
    </source>
</evidence>
<reference evidence="2 3" key="2">
    <citation type="submission" date="2019-08" db="EMBL/GenBank/DDBJ databases">
        <authorList>
            <person name="Henke P."/>
        </authorList>
    </citation>
    <scope>NUCLEOTIDE SEQUENCE [LARGE SCALE GENOMIC DNA]</scope>
    <source>
        <strain evidence="2">Phe10_nw2017</strain>
    </source>
</reference>
<keyword evidence="3" id="KW-1185">Reference proteome</keyword>
<accession>A0A5C6M4N3</accession>
<name>A0A5C6M4N3_9PLAN</name>
<dbReference type="EMBL" id="SRHE01000812">
    <property type="protein sequence ID" value="TWW08154.1"/>
    <property type="molecule type" value="Genomic_DNA"/>
</dbReference>
<evidence type="ECO:0000313" key="2">
    <source>
        <dbReference type="EMBL" id="TWW08154.1"/>
    </source>
</evidence>
<protein>
    <submittedName>
        <fullName evidence="2">Uncharacterized protein</fullName>
    </submittedName>
</protein>
<proteinExistence type="predicted"/>
<organism evidence="2 3">
    <name type="scientific">Planctomyces bekefii</name>
    <dbReference type="NCBI Taxonomy" id="1653850"/>
    <lineage>
        <taxon>Bacteria</taxon>
        <taxon>Pseudomonadati</taxon>
        <taxon>Planctomycetota</taxon>
        <taxon>Planctomycetia</taxon>
        <taxon>Planctomycetales</taxon>
        <taxon>Planctomycetaceae</taxon>
        <taxon>Planctomyces</taxon>
    </lineage>
</organism>